<organism evidence="2">
    <name type="scientific">marine metagenome</name>
    <dbReference type="NCBI Taxonomy" id="408172"/>
    <lineage>
        <taxon>unclassified sequences</taxon>
        <taxon>metagenomes</taxon>
        <taxon>ecological metagenomes</taxon>
    </lineage>
</organism>
<evidence type="ECO:0000313" key="2">
    <source>
        <dbReference type="EMBL" id="SVB45063.1"/>
    </source>
</evidence>
<dbReference type="InterPro" id="IPR000120">
    <property type="entry name" value="Amidase"/>
</dbReference>
<dbReference type="PANTHER" id="PTHR11895">
    <property type="entry name" value="TRANSAMIDASE"/>
    <property type="match status" value="1"/>
</dbReference>
<accession>A0A382E514</accession>
<dbReference type="GO" id="GO:0003824">
    <property type="term" value="F:catalytic activity"/>
    <property type="evidence" value="ECO:0007669"/>
    <property type="project" value="InterPro"/>
</dbReference>
<dbReference type="InterPro" id="IPR036928">
    <property type="entry name" value="AS_sf"/>
</dbReference>
<gene>
    <name evidence="2" type="ORF">METZ01_LOCUS197917</name>
</gene>
<dbReference type="Pfam" id="PF01425">
    <property type="entry name" value="Amidase"/>
    <property type="match status" value="1"/>
</dbReference>
<feature type="domain" description="Amidase" evidence="1">
    <location>
        <begin position="10"/>
        <end position="96"/>
    </location>
</feature>
<name>A0A382E514_9ZZZZ</name>
<evidence type="ECO:0000259" key="1">
    <source>
        <dbReference type="Pfam" id="PF01425"/>
    </source>
</evidence>
<reference evidence="2" key="1">
    <citation type="submission" date="2018-05" db="EMBL/GenBank/DDBJ databases">
        <authorList>
            <person name="Lanie J.A."/>
            <person name="Ng W.-L."/>
            <person name="Kazmierczak K.M."/>
            <person name="Andrzejewski T.M."/>
            <person name="Davidsen T.M."/>
            <person name="Wayne K.J."/>
            <person name="Tettelin H."/>
            <person name="Glass J.I."/>
            <person name="Rusch D."/>
            <person name="Podicherti R."/>
            <person name="Tsui H.-C.T."/>
            <person name="Winkler M.E."/>
        </authorList>
    </citation>
    <scope>NUCLEOTIDE SEQUENCE</scope>
</reference>
<dbReference type="SUPFAM" id="SSF75304">
    <property type="entry name" value="Amidase signature (AS) enzymes"/>
    <property type="match status" value="1"/>
</dbReference>
<protein>
    <recommendedName>
        <fullName evidence="1">Amidase domain-containing protein</fullName>
    </recommendedName>
</protein>
<feature type="non-terminal residue" evidence="2">
    <location>
        <position position="96"/>
    </location>
</feature>
<dbReference type="AlphaFoldDB" id="A0A382E514"/>
<dbReference type="Gene3D" id="3.90.1300.10">
    <property type="entry name" value="Amidase signature (AS) domain"/>
    <property type="match status" value="1"/>
</dbReference>
<dbReference type="InterPro" id="IPR023631">
    <property type="entry name" value="Amidase_dom"/>
</dbReference>
<dbReference type="EMBL" id="UINC01042434">
    <property type="protein sequence ID" value="SVB45063.1"/>
    <property type="molecule type" value="Genomic_DNA"/>
</dbReference>
<proteinExistence type="predicted"/>
<sequence>MESREISAAELTESVLDRIDKVEPQVQAYVTLTEDVARKAAIAADKNRSSGDVPALTGIPMQIKDVMSTKGIRTTCSSRMLESFIPLYDATVVERL</sequence>
<dbReference type="PANTHER" id="PTHR11895:SF151">
    <property type="entry name" value="GLUTAMYL-TRNA(GLN) AMIDOTRANSFERASE SUBUNIT A"/>
    <property type="match status" value="1"/>
</dbReference>